<feature type="compositionally biased region" description="Pro residues" evidence="1">
    <location>
        <begin position="40"/>
        <end position="51"/>
    </location>
</feature>
<proteinExistence type="predicted"/>
<dbReference type="InterPro" id="IPR053143">
    <property type="entry name" value="Arylsulfate_ST"/>
</dbReference>
<organism evidence="3 4">
    <name type="scientific">Occallatibacter riparius</name>
    <dbReference type="NCBI Taxonomy" id="1002689"/>
    <lineage>
        <taxon>Bacteria</taxon>
        <taxon>Pseudomonadati</taxon>
        <taxon>Acidobacteriota</taxon>
        <taxon>Terriglobia</taxon>
        <taxon>Terriglobales</taxon>
        <taxon>Acidobacteriaceae</taxon>
        <taxon>Occallatibacter</taxon>
    </lineage>
</organism>
<evidence type="ECO:0000313" key="3">
    <source>
        <dbReference type="EMBL" id="UWZ84102.1"/>
    </source>
</evidence>
<protein>
    <submittedName>
        <fullName evidence="3">Aryl-sulfate sulfotransferase</fullName>
    </submittedName>
</protein>
<dbReference type="EMBL" id="CP093313">
    <property type="protein sequence ID" value="UWZ84102.1"/>
    <property type="molecule type" value="Genomic_DNA"/>
</dbReference>
<gene>
    <name evidence="3" type="ORF">MOP44_26545</name>
</gene>
<dbReference type="KEGG" id="orp:MOP44_26545"/>
<dbReference type="GO" id="GO:0004062">
    <property type="term" value="F:aryl sulfotransferase activity"/>
    <property type="evidence" value="ECO:0007669"/>
    <property type="project" value="InterPro"/>
</dbReference>
<dbReference type="InterPro" id="IPR010262">
    <property type="entry name" value="Arylsulfotransferase_bact"/>
</dbReference>
<keyword evidence="2" id="KW-0732">Signal</keyword>
<feature type="signal peptide" evidence="2">
    <location>
        <begin position="1"/>
        <end position="35"/>
    </location>
</feature>
<accession>A0A9J7BT81</accession>
<dbReference type="PANTHER" id="PTHR35340">
    <property type="entry name" value="PQQ ENZYME REPEAT PROTEIN-RELATED"/>
    <property type="match status" value="1"/>
</dbReference>
<name>A0A9J7BT81_9BACT</name>
<reference evidence="3" key="1">
    <citation type="submission" date="2021-04" db="EMBL/GenBank/DDBJ databases">
        <title>Phylogenetic analysis of Acidobacteriaceae.</title>
        <authorList>
            <person name="Qiu L."/>
            <person name="Zhang Q."/>
        </authorList>
    </citation>
    <scope>NUCLEOTIDE SEQUENCE</scope>
    <source>
        <strain evidence="3">DSM 25168</strain>
    </source>
</reference>
<evidence type="ECO:0000256" key="2">
    <source>
        <dbReference type="SAM" id="SignalP"/>
    </source>
</evidence>
<evidence type="ECO:0000313" key="4">
    <source>
        <dbReference type="Proteomes" id="UP001059380"/>
    </source>
</evidence>
<evidence type="ECO:0000256" key="1">
    <source>
        <dbReference type="SAM" id="MobiDB-lite"/>
    </source>
</evidence>
<feature type="chain" id="PRO_5039938418" evidence="2">
    <location>
        <begin position="36"/>
        <end position="630"/>
    </location>
</feature>
<sequence length="630" mass="66880">MVSSPALDRSSVFLRLLLPLAFSALLAGCSNLQLAAPGSGPQPPSGPPPNPGGNGTVTITPQVAAIAPGQTVRFSASATNGGAIQWSVSGGGAIDQSGNYTAPPSIVQSENVTVTAALSSNPAQDYATAVVSVIQPGTIACPDTTGNPQVAQYTVYLPAPGNVQVDFGPTSGYGRNTWRRPTPSANGGQVQLWVAGMLGNTRYHIRGTAFLSNGAVFTDADQTCTTGTPPPTSPVQVTASGTPQPGIELWNTVLPMTDSQAFATDLSGNVIWTYAYKHSPSDILQGVQLLPNGNLLMLISFLSSTNPHNESSLINEVREVDLAGNTIRSVKVADLNTKLAASTSLHDAGGAPYNFRGFHHDVVPLPNGHLVILADYAKVFSNLPGASGPTAVLGDAIVDVDPDGNPDWVWSSFDHLDINRHPMNFPDWTHSNNMLYSADDHNLLLSMRHQNWIIKIEFLDGLGSGKVLWHLGKDGDFKLINGTDPTDWFYAQHGMNYASSNTTGVFRLVLMDNGNDRFYPSGQVLCNPLAGTPPPTCYSTIPVIDVDERAMTATLVHHYQPGPADFSYFGGNAELLANGDFEAAFASTHNGGIVQELDPNSLNVIWQAATPGASQYHVNRWASLYPGVQW</sequence>
<dbReference type="PANTHER" id="PTHR35340:SF5">
    <property type="entry name" value="ASST-DOMAIN-CONTAINING PROTEIN"/>
    <property type="match status" value="1"/>
</dbReference>
<dbReference type="RefSeq" id="WP_260793606.1">
    <property type="nucleotide sequence ID" value="NZ_CP093313.1"/>
</dbReference>
<dbReference type="AlphaFoldDB" id="A0A9J7BT81"/>
<keyword evidence="4" id="KW-1185">Reference proteome</keyword>
<feature type="region of interest" description="Disordered" evidence="1">
    <location>
        <begin position="37"/>
        <end position="58"/>
    </location>
</feature>
<dbReference type="Proteomes" id="UP001059380">
    <property type="component" value="Chromosome"/>
</dbReference>
<dbReference type="Pfam" id="PF05935">
    <property type="entry name" value="Arylsulfotrans"/>
    <property type="match status" value="1"/>
</dbReference>